<reference evidence="1 2" key="1">
    <citation type="submission" date="2024-05" db="EMBL/GenBank/DDBJ databases">
        <title>Culex pipiens pipiens assembly and annotation.</title>
        <authorList>
            <person name="Alout H."/>
            <person name="Durand T."/>
        </authorList>
    </citation>
    <scope>NUCLEOTIDE SEQUENCE [LARGE SCALE GENOMIC DNA]</scope>
    <source>
        <strain evidence="1">HA-2024</strain>
        <tissue evidence="1">Whole body</tissue>
    </source>
</reference>
<proteinExistence type="predicted"/>
<protein>
    <submittedName>
        <fullName evidence="1">Uncharacterized protein</fullName>
    </submittedName>
</protein>
<gene>
    <name evidence="1" type="ORF">pipiens_015887</name>
</gene>
<name>A0ABD1CP17_CULPP</name>
<dbReference type="AlphaFoldDB" id="A0ABD1CP17"/>
<comment type="caution">
    <text evidence="1">The sequence shown here is derived from an EMBL/GenBank/DDBJ whole genome shotgun (WGS) entry which is preliminary data.</text>
</comment>
<dbReference type="EMBL" id="JBEHCU010010599">
    <property type="protein sequence ID" value="KAL1377985.1"/>
    <property type="molecule type" value="Genomic_DNA"/>
</dbReference>
<sequence length="81" mass="9301">MVNIFGKRKTRPRYLSYDQASPQNPAIKSEPVAMSISGTTSCAIWFCARAGQARTSLCFQVLKAQRNSYPFFDAIRFRRYQ</sequence>
<keyword evidence="2" id="KW-1185">Reference proteome</keyword>
<evidence type="ECO:0000313" key="1">
    <source>
        <dbReference type="EMBL" id="KAL1377985.1"/>
    </source>
</evidence>
<accession>A0ABD1CP17</accession>
<evidence type="ECO:0000313" key="2">
    <source>
        <dbReference type="Proteomes" id="UP001562425"/>
    </source>
</evidence>
<organism evidence="1 2">
    <name type="scientific">Culex pipiens pipiens</name>
    <name type="common">Northern house mosquito</name>
    <dbReference type="NCBI Taxonomy" id="38569"/>
    <lineage>
        <taxon>Eukaryota</taxon>
        <taxon>Metazoa</taxon>
        <taxon>Ecdysozoa</taxon>
        <taxon>Arthropoda</taxon>
        <taxon>Hexapoda</taxon>
        <taxon>Insecta</taxon>
        <taxon>Pterygota</taxon>
        <taxon>Neoptera</taxon>
        <taxon>Endopterygota</taxon>
        <taxon>Diptera</taxon>
        <taxon>Nematocera</taxon>
        <taxon>Culicoidea</taxon>
        <taxon>Culicidae</taxon>
        <taxon>Culicinae</taxon>
        <taxon>Culicini</taxon>
        <taxon>Culex</taxon>
        <taxon>Culex</taxon>
    </lineage>
</organism>
<dbReference type="Proteomes" id="UP001562425">
    <property type="component" value="Unassembled WGS sequence"/>
</dbReference>